<protein>
    <submittedName>
        <fullName evidence="2">GDSL-type esterase/lipase family protein</fullName>
    </submittedName>
</protein>
<evidence type="ECO:0000313" key="2">
    <source>
        <dbReference type="EMBL" id="MDP5135784.1"/>
    </source>
</evidence>
<keyword evidence="1" id="KW-0802">TPR repeat</keyword>
<dbReference type="SUPFAM" id="SSF52266">
    <property type="entry name" value="SGNH hydrolase"/>
    <property type="match status" value="1"/>
</dbReference>
<reference evidence="2 3" key="1">
    <citation type="submission" date="2022-11" db="EMBL/GenBank/DDBJ databases">
        <title>Viruses from the air-sea interface of a natural surface slick.</title>
        <authorList>
            <person name="Rahlff J."/>
            <person name="Holmfeldt K."/>
        </authorList>
    </citation>
    <scope>NUCLEOTIDE SEQUENCE [LARGE SCALE GENOMIC DNA]</scope>
    <source>
        <strain evidence="2 3">SMS4</strain>
    </source>
</reference>
<comment type="caution">
    <text evidence="2">The sequence shown here is derived from an EMBL/GenBank/DDBJ whole genome shotgun (WGS) entry which is preliminary data.</text>
</comment>
<dbReference type="InterPro" id="IPR019734">
    <property type="entry name" value="TPR_rpt"/>
</dbReference>
<dbReference type="Proteomes" id="UP001231109">
    <property type="component" value="Unassembled WGS sequence"/>
</dbReference>
<dbReference type="Gene3D" id="1.25.40.10">
    <property type="entry name" value="Tetratricopeptide repeat domain"/>
    <property type="match status" value="1"/>
</dbReference>
<organism evidence="2 3">
    <name type="scientific">Rheinheimera baltica</name>
    <dbReference type="NCBI Taxonomy" id="67576"/>
    <lineage>
        <taxon>Bacteria</taxon>
        <taxon>Pseudomonadati</taxon>
        <taxon>Pseudomonadota</taxon>
        <taxon>Gammaproteobacteria</taxon>
        <taxon>Chromatiales</taxon>
        <taxon>Chromatiaceae</taxon>
        <taxon>Rheinheimera</taxon>
    </lineage>
</organism>
<name>A0ABT9HXD4_9GAMM</name>
<dbReference type="PANTHER" id="PTHR30383">
    <property type="entry name" value="THIOESTERASE 1/PROTEASE 1/LYSOPHOSPHOLIPASE L1"/>
    <property type="match status" value="1"/>
</dbReference>
<accession>A0ABT9HXD4</accession>
<dbReference type="PANTHER" id="PTHR30383:SF5">
    <property type="entry name" value="SGNH HYDROLASE-TYPE ESTERASE DOMAIN-CONTAINING PROTEIN"/>
    <property type="match status" value="1"/>
</dbReference>
<proteinExistence type="predicted"/>
<dbReference type="EMBL" id="JAPJDZ010000013">
    <property type="protein sequence ID" value="MDP5135784.1"/>
    <property type="molecule type" value="Genomic_DNA"/>
</dbReference>
<dbReference type="Gene3D" id="3.40.50.1110">
    <property type="entry name" value="SGNH hydrolase"/>
    <property type="match status" value="1"/>
</dbReference>
<dbReference type="SUPFAM" id="SSF48452">
    <property type="entry name" value="TPR-like"/>
    <property type="match status" value="1"/>
</dbReference>
<feature type="repeat" description="TPR" evidence="1">
    <location>
        <begin position="510"/>
        <end position="543"/>
    </location>
</feature>
<dbReference type="Pfam" id="PF14559">
    <property type="entry name" value="TPR_19"/>
    <property type="match status" value="1"/>
</dbReference>
<keyword evidence="3" id="KW-1185">Reference proteome</keyword>
<dbReference type="InterPro" id="IPR011990">
    <property type="entry name" value="TPR-like_helical_dom_sf"/>
</dbReference>
<gene>
    <name evidence="2" type="ORF">ORJ04_07465</name>
</gene>
<evidence type="ECO:0000313" key="3">
    <source>
        <dbReference type="Proteomes" id="UP001231109"/>
    </source>
</evidence>
<dbReference type="PROSITE" id="PS50005">
    <property type="entry name" value="TPR"/>
    <property type="match status" value="1"/>
</dbReference>
<dbReference type="InterPro" id="IPR036514">
    <property type="entry name" value="SGNH_hydro_sf"/>
</dbReference>
<dbReference type="InterPro" id="IPR051532">
    <property type="entry name" value="Ester_Hydrolysis_Enzymes"/>
</dbReference>
<evidence type="ECO:0000256" key="1">
    <source>
        <dbReference type="PROSITE-ProRule" id="PRU00339"/>
    </source>
</evidence>
<sequence length="600" mass="66754">MMHYKRPLSYFIALLLPILILGLAELGLRATGYGNSYPLFIPSQHSSGYIEPNQQLIQRYFAPGKAPKLSMDTQLVLATKPADSFRIVVQGGSTAAGFPYGRWGSLQALLQQRFKRSYPEKNIEVINTAMAAINSYSLLDFQAEIVALQPDLVLVYTGHNEFLGLLGAGSALSVASSRGGTLLYLKLRNLRLFQLMQSLLQTFSPTATADTDQRSLMAKIAQGADIASESPLYQETLKQFQQNLALLLQGYQQAQIPVMLSTLVSNERDLVPFSAIGITDWQALTQQLSTSATLPSAVLQHKAAYAFVQGLQALQQDDAVAALAWLKQARDDDSLRFRAPSAFNSIIRSAAHTYHATLVDTEQLFRQHSTNGIVGNSLLLEHVHPTAQGYSLLAEAFYQAIRQSNMLGGAISANHAAIPEVDIPLTELDQRYAALKITNLMRQYPFRQPDLPPVPFEARDALDKLVQQRLAGVDWLSTQQALIEHYLRQQDIVNASKAMAMLADALPFDALLWRDTGMYYMQLQQLQLANYYLHHALQLAPGNVRFLLPLAQLYFMQQRLDDSLLLLQQAKKLAPTDPRIQRFTDKVTQAKVATLSTHKK</sequence>
<dbReference type="RefSeq" id="WP_305974920.1">
    <property type="nucleotide sequence ID" value="NZ_JAPJDZ010000013.1"/>
</dbReference>